<dbReference type="Gene3D" id="1.10.510.10">
    <property type="entry name" value="Transferase(Phosphotransferase) domain 1"/>
    <property type="match status" value="1"/>
</dbReference>
<keyword evidence="11" id="KW-1185">Reference proteome</keyword>
<dbReference type="Proteomes" id="UP001597168">
    <property type="component" value="Unassembled WGS sequence"/>
</dbReference>
<gene>
    <name evidence="10" type="ORF">ACFQ3T_34745</name>
</gene>
<feature type="compositionally biased region" description="Low complexity" evidence="8">
    <location>
        <begin position="256"/>
        <end position="269"/>
    </location>
</feature>
<dbReference type="Gene3D" id="3.30.200.20">
    <property type="entry name" value="Phosphorylase Kinase, domain 1"/>
    <property type="match status" value="1"/>
</dbReference>
<dbReference type="InterPro" id="IPR017441">
    <property type="entry name" value="Protein_kinase_ATP_BS"/>
</dbReference>
<comment type="caution">
    <text evidence="10">The sequence shown here is derived from an EMBL/GenBank/DDBJ whole genome shotgun (WGS) entry which is preliminary data.</text>
</comment>
<keyword evidence="6 7" id="KW-0067">ATP-binding</keyword>
<evidence type="ECO:0000256" key="6">
    <source>
        <dbReference type="ARBA" id="ARBA00022840"/>
    </source>
</evidence>
<organism evidence="10 11">
    <name type="scientific">Saccharothrix hoggarensis</name>
    <dbReference type="NCBI Taxonomy" id="913853"/>
    <lineage>
        <taxon>Bacteria</taxon>
        <taxon>Bacillati</taxon>
        <taxon>Actinomycetota</taxon>
        <taxon>Actinomycetes</taxon>
        <taxon>Pseudonocardiales</taxon>
        <taxon>Pseudonocardiaceae</taxon>
        <taxon>Saccharothrix</taxon>
    </lineage>
</organism>
<evidence type="ECO:0000256" key="1">
    <source>
        <dbReference type="ARBA" id="ARBA00012513"/>
    </source>
</evidence>
<evidence type="ECO:0000256" key="2">
    <source>
        <dbReference type="ARBA" id="ARBA00022527"/>
    </source>
</evidence>
<dbReference type="SUPFAM" id="SSF56112">
    <property type="entry name" value="Protein kinase-like (PK-like)"/>
    <property type="match status" value="1"/>
</dbReference>
<keyword evidence="5 10" id="KW-0418">Kinase</keyword>
<proteinExistence type="predicted"/>
<feature type="compositionally biased region" description="Basic and acidic residues" evidence="8">
    <location>
        <begin position="270"/>
        <end position="283"/>
    </location>
</feature>
<dbReference type="PROSITE" id="PS00107">
    <property type="entry name" value="PROTEIN_KINASE_ATP"/>
    <property type="match status" value="1"/>
</dbReference>
<feature type="binding site" evidence="7">
    <location>
        <position position="41"/>
    </location>
    <ligand>
        <name>ATP</name>
        <dbReference type="ChEBI" id="CHEBI:30616"/>
    </ligand>
</feature>
<name>A0ABW3R5G6_9PSEU</name>
<accession>A0ABW3R5G6</accession>
<reference evidence="11" key="1">
    <citation type="journal article" date="2019" name="Int. J. Syst. Evol. Microbiol.">
        <title>The Global Catalogue of Microorganisms (GCM) 10K type strain sequencing project: providing services to taxonomists for standard genome sequencing and annotation.</title>
        <authorList>
            <consortium name="The Broad Institute Genomics Platform"/>
            <consortium name="The Broad Institute Genome Sequencing Center for Infectious Disease"/>
            <person name="Wu L."/>
            <person name="Ma J."/>
        </authorList>
    </citation>
    <scope>NUCLEOTIDE SEQUENCE [LARGE SCALE GENOMIC DNA]</scope>
    <source>
        <strain evidence="11">CCUG 60214</strain>
    </source>
</reference>
<evidence type="ECO:0000256" key="7">
    <source>
        <dbReference type="PROSITE-ProRule" id="PRU10141"/>
    </source>
</evidence>
<evidence type="ECO:0000256" key="5">
    <source>
        <dbReference type="ARBA" id="ARBA00022777"/>
    </source>
</evidence>
<keyword evidence="2" id="KW-0723">Serine/threonine-protein kinase</keyword>
<dbReference type="EMBL" id="JBHTLK010000365">
    <property type="protein sequence ID" value="MFD1152322.1"/>
    <property type="molecule type" value="Genomic_DNA"/>
</dbReference>
<feature type="region of interest" description="Disordered" evidence="8">
    <location>
        <begin position="256"/>
        <end position="303"/>
    </location>
</feature>
<evidence type="ECO:0000256" key="8">
    <source>
        <dbReference type="SAM" id="MobiDB-lite"/>
    </source>
</evidence>
<dbReference type="SMART" id="SM00220">
    <property type="entry name" value="S_TKc"/>
    <property type="match status" value="1"/>
</dbReference>
<dbReference type="PANTHER" id="PTHR43289">
    <property type="entry name" value="MITOGEN-ACTIVATED PROTEIN KINASE KINASE KINASE 20-RELATED"/>
    <property type="match status" value="1"/>
</dbReference>
<dbReference type="PANTHER" id="PTHR43289:SF6">
    <property type="entry name" value="SERINE_THREONINE-PROTEIN KINASE NEKL-3"/>
    <property type="match status" value="1"/>
</dbReference>
<feature type="non-terminal residue" evidence="10">
    <location>
        <position position="303"/>
    </location>
</feature>
<evidence type="ECO:0000256" key="4">
    <source>
        <dbReference type="ARBA" id="ARBA00022741"/>
    </source>
</evidence>
<feature type="domain" description="Protein kinase" evidence="9">
    <location>
        <begin position="12"/>
        <end position="266"/>
    </location>
</feature>
<dbReference type="InterPro" id="IPR008271">
    <property type="entry name" value="Ser/Thr_kinase_AS"/>
</dbReference>
<protein>
    <recommendedName>
        <fullName evidence="1">non-specific serine/threonine protein kinase</fullName>
        <ecNumber evidence="1">2.7.11.1</ecNumber>
    </recommendedName>
</protein>
<evidence type="ECO:0000313" key="10">
    <source>
        <dbReference type="EMBL" id="MFD1152322.1"/>
    </source>
</evidence>
<dbReference type="Pfam" id="PF00069">
    <property type="entry name" value="Pkinase"/>
    <property type="match status" value="1"/>
</dbReference>
<evidence type="ECO:0000259" key="9">
    <source>
        <dbReference type="PROSITE" id="PS50011"/>
    </source>
</evidence>
<evidence type="ECO:0000256" key="3">
    <source>
        <dbReference type="ARBA" id="ARBA00022679"/>
    </source>
</evidence>
<dbReference type="RefSeq" id="WP_380730080.1">
    <property type="nucleotide sequence ID" value="NZ_JBHTLK010000365.1"/>
</dbReference>
<keyword evidence="3 10" id="KW-0808">Transferase</keyword>
<dbReference type="PROSITE" id="PS50011">
    <property type="entry name" value="PROTEIN_KINASE_DOM"/>
    <property type="match status" value="1"/>
</dbReference>
<keyword evidence="4 7" id="KW-0547">Nucleotide-binding</keyword>
<evidence type="ECO:0000313" key="11">
    <source>
        <dbReference type="Proteomes" id="UP001597168"/>
    </source>
</evidence>
<dbReference type="EC" id="2.7.11.1" evidence="1"/>
<dbReference type="InterPro" id="IPR000719">
    <property type="entry name" value="Prot_kinase_dom"/>
</dbReference>
<dbReference type="InterPro" id="IPR011009">
    <property type="entry name" value="Kinase-like_dom_sf"/>
</dbReference>
<sequence length="303" mass="31508">MTRSGGTVGGRYALVEPIGSGGMGVVWRARDELLDREVAVKEFRRPDVTSEEARVAGARAMREARNAARLQHPDAVTIFDVVLEDDRPWLVMEYVPAPSLAAVLAARGGLSPAETARIGGRLAGALAAAHAAGIVHRDVKPSNVLIGEDGTVKLTDFGISRAAGDGTLTGSGMITGTPAYLAPEVARGEQPDAASDVFSLGATLYAATEGQSPYGLSDNSFGLLYRAALGKVEPATRAGPLTDVLTRMLATAPEARPAAAEAAELLTEESSGRREAVKPPVPRERRRKAAQAPAGGPGSPREV</sequence>
<dbReference type="GO" id="GO:0004674">
    <property type="term" value="F:protein serine/threonine kinase activity"/>
    <property type="evidence" value="ECO:0007669"/>
    <property type="project" value="UniProtKB-EC"/>
</dbReference>
<dbReference type="PROSITE" id="PS00108">
    <property type="entry name" value="PROTEIN_KINASE_ST"/>
    <property type="match status" value="1"/>
</dbReference>
<dbReference type="CDD" id="cd14014">
    <property type="entry name" value="STKc_PknB_like"/>
    <property type="match status" value="1"/>
</dbReference>